<gene>
    <name evidence="1" type="ORF">BCV30_15755</name>
</gene>
<protein>
    <submittedName>
        <fullName evidence="1">Acetyltransferase</fullName>
    </submittedName>
</protein>
<evidence type="ECO:0000313" key="1">
    <source>
        <dbReference type="EMBL" id="PME58772.1"/>
    </source>
</evidence>
<name>A0A1B9QAW4_9VIBR</name>
<dbReference type="Proteomes" id="UP000235778">
    <property type="component" value="Unassembled WGS sequence"/>
</dbReference>
<keyword evidence="1" id="KW-0808">Transferase</keyword>
<reference evidence="2" key="1">
    <citation type="submission" date="2016-07" db="EMBL/GenBank/DDBJ databases">
        <title>Nontailed viruses are major unrecognized killers of bacteria in the ocean.</title>
        <authorList>
            <person name="Kauffman K."/>
            <person name="Hussain F."/>
            <person name="Yang J."/>
            <person name="Arevalo P."/>
            <person name="Brown J."/>
            <person name="Cutler M."/>
            <person name="Kelly L."/>
            <person name="Polz M.F."/>
        </authorList>
    </citation>
    <scope>NUCLEOTIDE SEQUENCE [LARGE SCALE GENOMIC DNA]</scope>
    <source>
        <strain evidence="2">10N.286.55.C1</strain>
    </source>
</reference>
<organism evidence="1 2">
    <name type="scientific">Vibrio lentus</name>
    <dbReference type="NCBI Taxonomy" id="136468"/>
    <lineage>
        <taxon>Bacteria</taxon>
        <taxon>Pseudomonadati</taxon>
        <taxon>Pseudomonadota</taxon>
        <taxon>Gammaproteobacteria</taxon>
        <taxon>Vibrionales</taxon>
        <taxon>Vibrionaceae</taxon>
        <taxon>Vibrio</taxon>
    </lineage>
</organism>
<evidence type="ECO:0000313" key="2">
    <source>
        <dbReference type="Proteomes" id="UP000235778"/>
    </source>
</evidence>
<dbReference type="GO" id="GO:0016740">
    <property type="term" value="F:transferase activity"/>
    <property type="evidence" value="ECO:0007669"/>
    <property type="project" value="UniProtKB-KW"/>
</dbReference>
<proteinExistence type="predicted"/>
<sequence length="335" mass="36886">MHYDVFNGDADGIIALLQLRLNEPKETVLITGVKRDIKLVSQVVSKLAEQGDQADVASVTVLDVSMEKNLPALHSLLEANVEVFYCDHHRTGDVPQSKHLETLVNTAPECCTSLLINQKLKGEYVAWAIAAAFGDNLKAVASQLALENGFDRAQTDFLEELGTLINYNGYGSSLSDLHFTPIKLYQALYQYPNPFALLDDEDSVFYRLRTAYQSDNQHLSNLVPIFESEVARVFELPGETWARRISGVFGNEIVNQDPGRAQAVLTKNQDGESYTVSLRAPLSNRIGADEICSSFDTGGGRKAAAGINQLNEENKVNFISLIEGYYSSLGKCIDS</sequence>
<comment type="caution">
    <text evidence="1">The sequence shown here is derived from an EMBL/GenBank/DDBJ whole genome shotgun (WGS) entry which is preliminary data.</text>
</comment>
<accession>A0A1B9QAW4</accession>
<dbReference type="SUPFAM" id="SSF64182">
    <property type="entry name" value="DHH phosphoesterases"/>
    <property type="match status" value="1"/>
</dbReference>
<dbReference type="AlphaFoldDB" id="A0A1B9QAW4"/>
<dbReference type="EMBL" id="MCSI01000154">
    <property type="protein sequence ID" value="PME58772.1"/>
    <property type="molecule type" value="Genomic_DNA"/>
</dbReference>
<dbReference type="InterPro" id="IPR038763">
    <property type="entry name" value="DHH_sf"/>
</dbReference>
<dbReference type="RefSeq" id="WP_017107946.1">
    <property type="nucleotide sequence ID" value="NZ_MAKA01000141.1"/>
</dbReference>